<dbReference type="Proteomes" id="UP001156102">
    <property type="component" value="Unassembled WGS sequence"/>
</dbReference>
<sequence length="87" mass="9518">MMKVVELKNVALDFGYMYEEGGADFAATVVVELHRDDETGEIEIIPVKGIAEEANEVFGVEAGEEFDLGDSINVHDLVADYPELLGK</sequence>
<name>A0AA41XB63_9BACI</name>
<keyword evidence="2" id="KW-1185">Reference proteome</keyword>
<dbReference type="EMBL" id="JANCLT010000007">
    <property type="protein sequence ID" value="MCP8969735.1"/>
    <property type="molecule type" value="Genomic_DNA"/>
</dbReference>
<evidence type="ECO:0000313" key="1">
    <source>
        <dbReference type="EMBL" id="MCP8969735.1"/>
    </source>
</evidence>
<gene>
    <name evidence="1" type="ORF">NK662_14485</name>
</gene>
<comment type="caution">
    <text evidence="1">The sequence shown here is derived from an EMBL/GenBank/DDBJ whole genome shotgun (WGS) entry which is preliminary data.</text>
</comment>
<dbReference type="AlphaFoldDB" id="A0AA41XB63"/>
<evidence type="ECO:0000313" key="2">
    <source>
        <dbReference type="Proteomes" id="UP001156102"/>
    </source>
</evidence>
<organism evidence="1 2">
    <name type="scientific">Ectobacillus ponti</name>
    <dbReference type="NCBI Taxonomy" id="2961894"/>
    <lineage>
        <taxon>Bacteria</taxon>
        <taxon>Bacillati</taxon>
        <taxon>Bacillota</taxon>
        <taxon>Bacilli</taxon>
        <taxon>Bacillales</taxon>
        <taxon>Bacillaceae</taxon>
        <taxon>Ectobacillus</taxon>
    </lineage>
</organism>
<proteinExistence type="predicted"/>
<reference evidence="1" key="1">
    <citation type="submission" date="2022-07" db="EMBL/GenBank/DDBJ databases">
        <authorList>
            <person name="Li W.-J."/>
            <person name="Deng Q.-Q."/>
        </authorList>
    </citation>
    <scope>NUCLEOTIDE SEQUENCE</scope>
    <source>
        <strain evidence="1">SYSU M60031</strain>
    </source>
</reference>
<dbReference type="RefSeq" id="WP_254759656.1">
    <property type="nucleotide sequence ID" value="NZ_JANCLT010000007.1"/>
</dbReference>
<accession>A0AA41XB63</accession>
<protein>
    <submittedName>
        <fullName evidence="1">Uncharacterized protein</fullName>
    </submittedName>
</protein>